<comment type="caution">
    <text evidence="2">The sequence shown here is derived from an EMBL/GenBank/DDBJ whole genome shotgun (WGS) entry which is preliminary data.</text>
</comment>
<feature type="compositionally biased region" description="Basic and acidic residues" evidence="1">
    <location>
        <begin position="125"/>
        <end position="135"/>
    </location>
</feature>
<gene>
    <name evidence="2" type="ORF">G3I74_13870</name>
</gene>
<name>A0A845V6M3_9GAMM</name>
<keyword evidence="3" id="KW-1185">Reference proteome</keyword>
<dbReference type="Proteomes" id="UP000484885">
    <property type="component" value="Unassembled WGS sequence"/>
</dbReference>
<accession>A0A845V6M3</accession>
<feature type="compositionally biased region" description="Basic and acidic residues" evidence="1">
    <location>
        <begin position="97"/>
        <end position="108"/>
    </location>
</feature>
<feature type="region of interest" description="Disordered" evidence="1">
    <location>
        <begin position="97"/>
        <end position="135"/>
    </location>
</feature>
<evidence type="ECO:0000313" key="3">
    <source>
        <dbReference type="Proteomes" id="UP000484885"/>
    </source>
</evidence>
<dbReference type="EMBL" id="JAAGSC010000044">
    <property type="protein sequence ID" value="NDY96816.1"/>
    <property type="molecule type" value="Genomic_DNA"/>
</dbReference>
<sequence length="417" mass="46189">MLKNLLEIASPADAGGLQKRFDMDRLEQVERLLEVFAERTGLTGASAPRRYLWTDAFAVCTYLSLHLEHADDKFLVRARALVDQVHDVLGAYADNDPRSGRLGARSEQEYAASPTGAGLRIGKQQPEREPGEAFDERREWDRDGQYFHYLTRWMHALERMAETTGERHYHRWAVDLALTAFAAFVHQPPGGATPRMVWKMSVDLDRPLVPSMGHHDPLDGWVLTQILLASDHGDEDERSDLRRCASVYREIFARRDLATADPLGIGGLLVDAWQLFRIGPDAEPTVSARIPELIDAAAPGLDQLVGQRQFAAAPRYRLGFRELGLATGLRAAQQLNQCLSASDSAGPARLGALLTRISGRLSLADEIEQTWLDPANRAVPSWTDHRDINDVMLAACLAPAGYLGPAPGRQSQQETSS</sequence>
<reference evidence="2 3" key="1">
    <citation type="submission" date="2020-02" db="EMBL/GenBank/DDBJ databases">
        <authorList>
            <person name="Zhang X.-Y."/>
        </authorList>
    </citation>
    <scope>NUCLEOTIDE SEQUENCE [LARGE SCALE GENOMIC DNA]</scope>
    <source>
        <strain evidence="2 3">C33</strain>
    </source>
</reference>
<dbReference type="RefSeq" id="WP_164212209.1">
    <property type="nucleotide sequence ID" value="NZ_JAAGSC010000044.1"/>
</dbReference>
<evidence type="ECO:0000256" key="1">
    <source>
        <dbReference type="SAM" id="MobiDB-lite"/>
    </source>
</evidence>
<organism evidence="2 3">
    <name type="scientific">Wenzhouxiangella limi</name>
    <dbReference type="NCBI Taxonomy" id="2707351"/>
    <lineage>
        <taxon>Bacteria</taxon>
        <taxon>Pseudomonadati</taxon>
        <taxon>Pseudomonadota</taxon>
        <taxon>Gammaproteobacteria</taxon>
        <taxon>Chromatiales</taxon>
        <taxon>Wenzhouxiangellaceae</taxon>
        <taxon>Wenzhouxiangella</taxon>
    </lineage>
</organism>
<evidence type="ECO:0000313" key="2">
    <source>
        <dbReference type="EMBL" id="NDY96816.1"/>
    </source>
</evidence>
<protein>
    <submittedName>
        <fullName evidence="2">Uncharacterized protein</fullName>
    </submittedName>
</protein>
<proteinExistence type="predicted"/>
<dbReference type="AlphaFoldDB" id="A0A845V6M3"/>